<sequence length="126" mass="14071">MTLSQLSKLGATKFRTRLNEPFGQRQSAIYSALGADCGGYYTAHHLPCLNHALPAAKTTSKDKQPLSNLQQICPHINAFAHRFAQAASGLCCFFALWQNFDINSADRKPNLTELLIWIVFKQQGLY</sequence>
<reference evidence="1 2" key="1">
    <citation type="submission" date="2022-02" db="EMBL/GenBank/DDBJ databases">
        <authorList>
            <person name="Zhuang L."/>
        </authorList>
    </citation>
    <scope>NUCLEOTIDE SEQUENCE [LARGE SCALE GENOMIC DNA]</scope>
    <source>
        <strain evidence="1 2">C32</strain>
    </source>
</reference>
<evidence type="ECO:0000313" key="2">
    <source>
        <dbReference type="Proteomes" id="UP001201549"/>
    </source>
</evidence>
<evidence type="ECO:0000313" key="1">
    <source>
        <dbReference type="EMBL" id="MCS4558053.1"/>
    </source>
</evidence>
<reference evidence="2" key="2">
    <citation type="submission" date="2023-07" db="EMBL/GenBank/DDBJ databases">
        <title>Shewanella mangrovi sp. nov., an acetaldehyde- degrading bacterium isolated from mangrove sediment.</title>
        <authorList>
            <person name="Liu Y."/>
        </authorList>
    </citation>
    <scope>NUCLEOTIDE SEQUENCE [LARGE SCALE GENOMIC DNA]</scope>
    <source>
        <strain evidence="2">C32</strain>
    </source>
</reference>
<name>A0ABT2FP75_9GAMM</name>
<proteinExistence type="predicted"/>
<organism evidence="1 2">
    <name type="scientific">Shewanella electrica</name>
    <dbReference type="NCBI Taxonomy" id="515560"/>
    <lineage>
        <taxon>Bacteria</taxon>
        <taxon>Pseudomonadati</taxon>
        <taxon>Pseudomonadota</taxon>
        <taxon>Gammaproteobacteria</taxon>
        <taxon>Alteromonadales</taxon>
        <taxon>Shewanellaceae</taxon>
        <taxon>Shewanella</taxon>
    </lineage>
</organism>
<dbReference type="EMBL" id="JAKOGG010000016">
    <property type="protein sequence ID" value="MCS4558053.1"/>
    <property type="molecule type" value="Genomic_DNA"/>
</dbReference>
<protein>
    <submittedName>
        <fullName evidence="1">Uncharacterized protein</fullName>
    </submittedName>
</protein>
<keyword evidence="2" id="KW-1185">Reference proteome</keyword>
<dbReference type="Proteomes" id="UP001201549">
    <property type="component" value="Unassembled WGS sequence"/>
</dbReference>
<gene>
    <name evidence="1" type="ORF">L9G74_16575</name>
</gene>
<dbReference type="RefSeq" id="WP_238897645.1">
    <property type="nucleotide sequence ID" value="NZ_JAKOGG010000016.1"/>
</dbReference>
<accession>A0ABT2FP75</accession>
<comment type="caution">
    <text evidence="1">The sequence shown here is derived from an EMBL/GenBank/DDBJ whole genome shotgun (WGS) entry which is preliminary data.</text>
</comment>